<protein>
    <submittedName>
        <fullName evidence="3">EamA-like transporter family protein</fullName>
    </submittedName>
</protein>
<dbReference type="EMBL" id="AP014946">
    <property type="protein sequence ID" value="BAT61297.1"/>
    <property type="molecule type" value="Genomic_DNA"/>
</dbReference>
<keyword evidence="1" id="KW-1133">Transmembrane helix</keyword>
<organism evidence="3 4">
    <name type="scientific">Variibacter gotjawalensis</name>
    <dbReference type="NCBI Taxonomy" id="1333996"/>
    <lineage>
        <taxon>Bacteria</taxon>
        <taxon>Pseudomonadati</taxon>
        <taxon>Pseudomonadota</taxon>
        <taxon>Alphaproteobacteria</taxon>
        <taxon>Hyphomicrobiales</taxon>
        <taxon>Nitrobacteraceae</taxon>
        <taxon>Variibacter</taxon>
    </lineage>
</organism>
<dbReference type="GO" id="GO:0016020">
    <property type="term" value="C:membrane"/>
    <property type="evidence" value="ECO:0007669"/>
    <property type="project" value="InterPro"/>
</dbReference>
<feature type="transmembrane region" description="Helical" evidence="1">
    <location>
        <begin position="30"/>
        <end position="47"/>
    </location>
</feature>
<name>A0A0S3PZD7_9BRAD</name>
<dbReference type="Gene3D" id="1.10.3730.20">
    <property type="match status" value="1"/>
</dbReference>
<keyword evidence="1" id="KW-0472">Membrane</keyword>
<proteinExistence type="predicted"/>
<dbReference type="SUPFAM" id="SSF103481">
    <property type="entry name" value="Multidrug resistance efflux transporter EmrE"/>
    <property type="match status" value="1"/>
</dbReference>
<sequence length="126" mass="13513">MEFSVFALVLLAAACHAAWNAVIKREADPFVIAVWIAVASMVVALPLMPFTGFPTIASWPWLAASVALHVAYWVGLTEAYKTGDMGQVYPIARGTAPLMTAAVSVLWLAEPLTWRAWLGILSSPAA</sequence>
<evidence type="ECO:0000313" key="4">
    <source>
        <dbReference type="Proteomes" id="UP000236884"/>
    </source>
</evidence>
<dbReference type="Proteomes" id="UP000236884">
    <property type="component" value="Chromosome"/>
</dbReference>
<accession>A0A0S3PZD7</accession>
<keyword evidence="1" id="KW-0812">Transmembrane</keyword>
<dbReference type="KEGG" id="vgo:GJW-30_1_03854"/>
<evidence type="ECO:0000259" key="2">
    <source>
        <dbReference type="Pfam" id="PF00892"/>
    </source>
</evidence>
<dbReference type="AlphaFoldDB" id="A0A0S3PZD7"/>
<keyword evidence="4" id="KW-1185">Reference proteome</keyword>
<reference evidence="3 4" key="1">
    <citation type="submission" date="2015-08" db="EMBL/GenBank/DDBJ databases">
        <title>Investigation of the bacterial diversity of lava forest soil.</title>
        <authorList>
            <person name="Lee J.S."/>
        </authorList>
    </citation>
    <scope>NUCLEOTIDE SEQUENCE [LARGE SCALE GENOMIC DNA]</scope>
    <source>
        <strain evidence="3 4">GJW-30</strain>
    </source>
</reference>
<dbReference type="InterPro" id="IPR037185">
    <property type="entry name" value="EmrE-like"/>
</dbReference>
<feature type="domain" description="EamA" evidence="2">
    <location>
        <begin position="7"/>
        <end position="121"/>
    </location>
</feature>
<dbReference type="RefSeq" id="WP_245408564.1">
    <property type="nucleotide sequence ID" value="NZ_AP014946.1"/>
</dbReference>
<evidence type="ECO:0000256" key="1">
    <source>
        <dbReference type="SAM" id="Phobius"/>
    </source>
</evidence>
<feature type="transmembrane region" description="Helical" evidence="1">
    <location>
        <begin position="59"/>
        <end position="76"/>
    </location>
</feature>
<dbReference type="Pfam" id="PF00892">
    <property type="entry name" value="EamA"/>
    <property type="match status" value="1"/>
</dbReference>
<gene>
    <name evidence="3" type="ORF">GJW-30_1_03854</name>
</gene>
<dbReference type="InterPro" id="IPR000620">
    <property type="entry name" value="EamA_dom"/>
</dbReference>
<evidence type="ECO:0000313" key="3">
    <source>
        <dbReference type="EMBL" id="BAT61297.1"/>
    </source>
</evidence>